<evidence type="ECO:0000256" key="6">
    <source>
        <dbReference type="ARBA" id="ARBA00023136"/>
    </source>
</evidence>
<evidence type="ECO:0000256" key="7">
    <source>
        <dbReference type="SAM" id="MobiDB-lite"/>
    </source>
</evidence>
<keyword evidence="3" id="KW-0677">Repeat</keyword>
<evidence type="ECO:0000256" key="1">
    <source>
        <dbReference type="ARBA" id="ARBA00004141"/>
    </source>
</evidence>
<feature type="transmembrane region" description="Helical" evidence="8">
    <location>
        <begin position="114"/>
        <end position="135"/>
    </location>
</feature>
<keyword evidence="4 8" id="KW-1133">Transmembrane helix</keyword>
<dbReference type="InterPro" id="IPR026961">
    <property type="entry name" value="PGG_dom"/>
</dbReference>
<comment type="subcellular location">
    <subcellularLocation>
        <location evidence="1">Membrane</location>
        <topology evidence="1">Multi-pass membrane protein</topology>
    </subcellularLocation>
</comment>
<dbReference type="AlphaFoldDB" id="A0A5C7J0V5"/>
<evidence type="ECO:0000256" key="4">
    <source>
        <dbReference type="ARBA" id="ARBA00022989"/>
    </source>
</evidence>
<evidence type="ECO:0000256" key="8">
    <source>
        <dbReference type="SAM" id="Phobius"/>
    </source>
</evidence>
<evidence type="ECO:0000256" key="2">
    <source>
        <dbReference type="ARBA" id="ARBA00022692"/>
    </source>
</evidence>
<organism evidence="10 11">
    <name type="scientific">Acer yangbiense</name>
    <dbReference type="NCBI Taxonomy" id="1000413"/>
    <lineage>
        <taxon>Eukaryota</taxon>
        <taxon>Viridiplantae</taxon>
        <taxon>Streptophyta</taxon>
        <taxon>Embryophyta</taxon>
        <taxon>Tracheophyta</taxon>
        <taxon>Spermatophyta</taxon>
        <taxon>Magnoliopsida</taxon>
        <taxon>eudicotyledons</taxon>
        <taxon>Gunneridae</taxon>
        <taxon>Pentapetalae</taxon>
        <taxon>rosids</taxon>
        <taxon>malvids</taxon>
        <taxon>Sapindales</taxon>
        <taxon>Sapindaceae</taxon>
        <taxon>Hippocastanoideae</taxon>
        <taxon>Acereae</taxon>
        <taxon>Acer</taxon>
    </lineage>
</organism>
<dbReference type="Proteomes" id="UP000323000">
    <property type="component" value="Chromosome 1"/>
</dbReference>
<evidence type="ECO:0000256" key="3">
    <source>
        <dbReference type="ARBA" id="ARBA00022737"/>
    </source>
</evidence>
<keyword evidence="2 8" id="KW-0812">Transmembrane</keyword>
<dbReference type="Pfam" id="PF13962">
    <property type="entry name" value="PGG"/>
    <property type="match status" value="1"/>
</dbReference>
<proteinExistence type="predicted"/>
<evidence type="ECO:0000256" key="5">
    <source>
        <dbReference type="ARBA" id="ARBA00023043"/>
    </source>
</evidence>
<sequence>MSKDDDPKEEKEKRGDPVSSNNNDGLGKYHLVVATLIATVTVAAGFTVPGGFGADEGPDRGAAILTKNTAFLAFVIFNTRSMLWSSFAIFNHLSTRPATNKREFYKQISFCHLLIRYAVLAMIGAFLAGICAVLHNDKKLAISACVVPVAVVPSAPVDFLPSSKDFKPSPLLPPRSSASTNYVVLPGVSGPSAPVDYTPYDQKLQKQFGGLNLEEEEEVNSNPMEKKPENNEFMKREGYSYSDIVMLVIIEVDFK</sequence>
<dbReference type="PANTHER" id="PTHR24186">
    <property type="entry name" value="PROTEIN PHOSPHATASE 1 REGULATORY SUBUNIT"/>
    <property type="match status" value="1"/>
</dbReference>
<dbReference type="EMBL" id="VAHF01000001">
    <property type="protein sequence ID" value="TXG74286.1"/>
    <property type="molecule type" value="Genomic_DNA"/>
</dbReference>
<feature type="transmembrane region" description="Helical" evidence="8">
    <location>
        <begin position="70"/>
        <end position="93"/>
    </location>
</feature>
<dbReference type="GO" id="GO:0005886">
    <property type="term" value="C:plasma membrane"/>
    <property type="evidence" value="ECO:0007669"/>
    <property type="project" value="TreeGrafter"/>
</dbReference>
<dbReference type="OrthoDB" id="10040922at2759"/>
<feature type="domain" description="PGG" evidence="9">
    <location>
        <begin position="27"/>
        <end position="133"/>
    </location>
</feature>
<evidence type="ECO:0000313" key="10">
    <source>
        <dbReference type="EMBL" id="TXG74286.1"/>
    </source>
</evidence>
<feature type="transmembrane region" description="Helical" evidence="8">
    <location>
        <begin position="29"/>
        <end position="50"/>
    </location>
</feature>
<reference evidence="11" key="1">
    <citation type="journal article" date="2019" name="Gigascience">
        <title>De novo genome assembly of the endangered Acer yangbiense, a plant species with extremely small populations endemic to Yunnan Province, China.</title>
        <authorList>
            <person name="Yang J."/>
            <person name="Wariss H.M."/>
            <person name="Tao L."/>
            <person name="Zhang R."/>
            <person name="Yun Q."/>
            <person name="Hollingsworth P."/>
            <person name="Dao Z."/>
            <person name="Luo G."/>
            <person name="Guo H."/>
            <person name="Ma Y."/>
            <person name="Sun W."/>
        </authorList>
    </citation>
    <scope>NUCLEOTIDE SEQUENCE [LARGE SCALE GENOMIC DNA]</scope>
    <source>
        <strain evidence="11">cv. Malutang</strain>
    </source>
</reference>
<accession>A0A5C7J0V5</accession>
<feature type="region of interest" description="Disordered" evidence="7">
    <location>
        <begin position="1"/>
        <end position="22"/>
    </location>
</feature>
<comment type="caution">
    <text evidence="10">The sequence shown here is derived from an EMBL/GenBank/DDBJ whole genome shotgun (WGS) entry which is preliminary data.</text>
</comment>
<gene>
    <name evidence="10" type="ORF">EZV62_002865</name>
</gene>
<keyword evidence="5" id="KW-0040">ANK repeat</keyword>
<evidence type="ECO:0000259" key="9">
    <source>
        <dbReference type="Pfam" id="PF13962"/>
    </source>
</evidence>
<keyword evidence="11" id="KW-1185">Reference proteome</keyword>
<protein>
    <recommendedName>
        <fullName evidence="9">PGG domain-containing protein</fullName>
    </recommendedName>
</protein>
<dbReference type="PANTHER" id="PTHR24186:SF50">
    <property type="entry name" value="ANKYRIN REPEAT-CONTAINING PROTEIN ITN1-LIKE ISOFORM X1"/>
    <property type="match status" value="1"/>
</dbReference>
<evidence type="ECO:0000313" key="11">
    <source>
        <dbReference type="Proteomes" id="UP000323000"/>
    </source>
</evidence>
<keyword evidence="6 8" id="KW-0472">Membrane</keyword>
<feature type="compositionally biased region" description="Basic and acidic residues" evidence="7">
    <location>
        <begin position="1"/>
        <end position="16"/>
    </location>
</feature>
<name>A0A5C7J0V5_9ROSI</name>